<accession>A0A0D0GL35</accession>
<reference evidence="1 2" key="1">
    <citation type="submission" date="2015-01" db="EMBL/GenBank/DDBJ databases">
        <title>Draft genome sequence of Pedobacter sp. NL19 isolated from sludge of an effluent treatment pond in an abandoned uranium mine.</title>
        <authorList>
            <person name="Santos T."/>
            <person name="Caetano T."/>
            <person name="Covas C."/>
            <person name="Cruz A."/>
            <person name="Mendo S."/>
        </authorList>
    </citation>
    <scope>NUCLEOTIDE SEQUENCE [LARGE SCALE GENOMIC DNA]</scope>
    <source>
        <strain evidence="1 2">NL19</strain>
    </source>
</reference>
<protein>
    <recommendedName>
        <fullName evidence="3">RHS repeat-associated core domain-containing protein</fullName>
    </recommendedName>
</protein>
<name>A0A0D0GL35_9SPHI</name>
<organism evidence="1 2">
    <name type="scientific">Pedobacter lusitanus</name>
    <dbReference type="NCBI Taxonomy" id="1503925"/>
    <lineage>
        <taxon>Bacteria</taxon>
        <taxon>Pseudomonadati</taxon>
        <taxon>Bacteroidota</taxon>
        <taxon>Sphingobacteriia</taxon>
        <taxon>Sphingobacteriales</taxon>
        <taxon>Sphingobacteriaceae</taxon>
        <taxon>Pedobacter</taxon>
    </lineage>
</organism>
<dbReference type="OrthoDB" id="1450717at2"/>
<dbReference type="EMBL" id="JXRA01000052">
    <property type="protein sequence ID" value="KIO76865.1"/>
    <property type="molecule type" value="Genomic_DNA"/>
</dbReference>
<evidence type="ECO:0000313" key="2">
    <source>
        <dbReference type="Proteomes" id="UP000032049"/>
    </source>
</evidence>
<gene>
    <name evidence="1" type="ORF">TH53_12205</name>
</gene>
<comment type="caution">
    <text evidence="1">The sequence shown here is derived from an EMBL/GenBank/DDBJ whole genome shotgun (WGS) entry which is preliminary data.</text>
</comment>
<sequence length="226" mass="25153">MQEDEYWAEFDKEYTQESLDEGYEIDLVEGRMNANRYFGLLGPQNMIAVNNSAIHYNSSPYAYVLGNPISYIDPLGLDTGKVNQLKQVNIVGNNNNNFNHWIGPSLIALGEPISYLKPVGALGSQRGSSIASWTLSKVFPWRSTALKTAQRKAVGLVSKRLARKIGTNVVGRFLGRLVPYVGWSITAYDIWENKEAIGVGMKAFSAGGGDYYKLRSNPSTFYMYAK</sequence>
<dbReference type="STRING" id="1503925.TH53_12205"/>
<evidence type="ECO:0008006" key="3">
    <source>
        <dbReference type="Google" id="ProtNLM"/>
    </source>
</evidence>
<dbReference type="AlphaFoldDB" id="A0A0D0GL35"/>
<dbReference type="Proteomes" id="UP000032049">
    <property type="component" value="Unassembled WGS sequence"/>
</dbReference>
<keyword evidence="2" id="KW-1185">Reference proteome</keyword>
<proteinExistence type="predicted"/>
<dbReference type="RefSeq" id="WP_041882396.1">
    <property type="nucleotide sequence ID" value="NZ_CP157278.1"/>
</dbReference>
<evidence type="ECO:0000313" key="1">
    <source>
        <dbReference type="EMBL" id="KIO76865.1"/>
    </source>
</evidence>